<comment type="caution">
    <text evidence="1">The sequence shown here is derived from an EMBL/GenBank/DDBJ whole genome shotgun (WGS) entry which is preliminary data.</text>
</comment>
<protein>
    <submittedName>
        <fullName evidence="1">Uncharacterized protein</fullName>
    </submittedName>
</protein>
<sequence length="195" mass="20858">MRDKRSGILLRGTEVLVASPRHVLPLHSGAPANGTWLTLHGSMARLRHHHGRIYNTAGPSQPGSHVSPIARRHPVPRSALPETCAPGDEDEPGALRCSPEATRLTPQLHLVASPQSVDPPPFRRLALGPAPLPVALQAQALEAVWAAKITRLAPRAAQCSLAPLKLCLILLMKPCMASEKVKTSGTREWAGGWAV</sequence>
<evidence type="ECO:0000313" key="2">
    <source>
        <dbReference type="Proteomes" id="UP000314294"/>
    </source>
</evidence>
<dbReference type="EMBL" id="SRLO01000286">
    <property type="protein sequence ID" value="TNN62753.1"/>
    <property type="molecule type" value="Genomic_DNA"/>
</dbReference>
<dbReference type="Proteomes" id="UP000314294">
    <property type="component" value="Unassembled WGS sequence"/>
</dbReference>
<organism evidence="1 2">
    <name type="scientific">Liparis tanakae</name>
    <name type="common">Tanaka's snailfish</name>
    <dbReference type="NCBI Taxonomy" id="230148"/>
    <lineage>
        <taxon>Eukaryota</taxon>
        <taxon>Metazoa</taxon>
        <taxon>Chordata</taxon>
        <taxon>Craniata</taxon>
        <taxon>Vertebrata</taxon>
        <taxon>Euteleostomi</taxon>
        <taxon>Actinopterygii</taxon>
        <taxon>Neopterygii</taxon>
        <taxon>Teleostei</taxon>
        <taxon>Neoteleostei</taxon>
        <taxon>Acanthomorphata</taxon>
        <taxon>Eupercaria</taxon>
        <taxon>Perciformes</taxon>
        <taxon>Cottioidei</taxon>
        <taxon>Cottales</taxon>
        <taxon>Liparidae</taxon>
        <taxon>Liparis</taxon>
    </lineage>
</organism>
<accession>A0A4Z2HCK8</accession>
<keyword evidence="2" id="KW-1185">Reference proteome</keyword>
<proteinExistence type="predicted"/>
<gene>
    <name evidence="1" type="ORF">EYF80_026979</name>
</gene>
<name>A0A4Z2HCK8_9TELE</name>
<dbReference type="AlphaFoldDB" id="A0A4Z2HCK8"/>
<evidence type="ECO:0000313" key="1">
    <source>
        <dbReference type="EMBL" id="TNN62753.1"/>
    </source>
</evidence>
<reference evidence="1 2" key="1">
    <citation type="submission" date="2019-03" db="EMBL/GenBank/DDBJ databases">
        <title>First draft genome of Liparis tanakae, snailfish: a comprehensive survey of snailfish specific genes.</title>
        <authorList>
            <person name="Kim W."/>
            <person name="Song I."/>
            <person name="Jeong J.-H."/>
            <person name="Kim D."/>
            <person name="Kim S."/>
            <person name="Ryu S."/>
            <person name="Song J.Y."/>
            <person name="Lee S.K."/>
        </authorList>
    </citation>
    <scope>NUCLEOTIDE SEQUENCE [LARGE SCALE GENOMIC DNA]</scope>
    <source>
        <tissue evidence="1">Muscle</tissue>
    </source>
</reference>